<dbReference type="EMBL" id="JAKKPZ010000041">
    <property type="protein sequence ID" value="KAI1707416.1"/>
    <property type="molecule type" value="Genomic_DNA"/>
</dbReference>
<protein>
    <submittedName>
        <fullName evidence="1">Uncharacterized protein</fullName>
    </submittedName>
</protein>
<name>A0AAD4R3P9_9BILA</name>
<reference evidence="1" key="1">
    <citation type="submission" date="2022-01" db="EMBL/GenBank/DDBJ databases">
        <title>Genome Sequence Resource for Two Populations of Ditylenchus destructor, the Migratory Endoparasitic Phytonematode.</title>
        <authorList>
            <person name="Zhang H."/>
            <person name="Lin R."/>
            <person name="Xie B."/>
        </authorList>
    </citation>
    <scope>NUCLEOTIDE SEQUENCE</scope>
    <source>
        <strain evidence="1">BazhouSP</strain>
    </source>
</reference>
<evidence type="ECO:0000313" key="2">
    <source>
        <dbReference type="Proteomes" id="UP001201812"/>
    </source>
</evidence>
<evidence type="ECO:0000313" key="1">
    <source>
        <dbReference type="EMBL" id="KAI1707416.1"/>
    </source>
</evidence>
<gene>
    <name evidence="1" type="ORF">DdX_12513</name>
</gene>
<dbReference type="Proteomes" id="UP001201812">
    <property type="component" value="Unassembled WGS sequence"/>
</dbReference>
<organism evidence="1 2">
    <name type="scientific">Ditylenchus destructor</name>
    <dbReference type="NCBI Taxonomy" id="166010"/>
    <lineage>
        <taxon>Eukaryota</taxon>
        <taxon>Metazoa</taxon>
        <taxon>Ecdysozoa</taxon>
        <taxon>Nematoda</taxon>
        <taxon>Chromadorea</taxon>
        <taxon>Rhabditida</taxon>
        <taxon>Tylenchina</taxon>
        <taxon>Tylenchomorpha</taxon>
        <taxon>Sphaerularioidea</taxon>
        <taxon>Anguinidae</taxon>
        <taxon>Anguininae</taxon>
        <taxon>Ditylenchus</taxon>
    </lineage>
</organism>
<keyword evidence="2" id="KW-1185">Reference proteome</keyword>
<proteinExistence type="predicted"/>
<sequence>MARNRWLLLHINPEDGTSLFWSPSRMRQRLCTEPIQLAHDEGVDEPDREKNSKAIEIGGWYEAEKDHQLGISKLIPVEPSCDSRIRKQRLEVRAPVVFFSDNRNYNLVGFAPGFGRLGCFVPNSFLRDKMYMAWITFGTFLSSRLQHYLEKYNVNWVIMKQDPILMTAAEMDSMVTMKPPLYGLELSKGIVVEKAENMCRIFSHLYGVCKCTLTGFENIQLGDFVKFFALENFSGSVTAVSITLTSSLAEGISLHAVLRKRKPIIILSAKGWNYDSDQRMISVPGWCESIPVDQQKFSGKKIKMKGSDILLMYDDEIQYFKPTFDESEQSLNGSISNLAANRSLKERNTSFEKPSTSNGASSYMDNVAGSKYNSQNGGLNSLAEIDDKRIRGPPYENGDEISTDAVILYVTDHGVSIFAIRTGLDYSRFEVDKYLFEPNIPTTGDWFHVLLRFGWNNKATVLDAEKIKKQVLPTHVYNLRLLQIYTKVVVTGVSNLIEIGRYSVCGYSPDLGPVIDNARIFKESDVGKTMDTWVLSASIREGANWRVFAPQRKPKHI</sequence>
<accession>A0AAD4R3P9</accession>
<dbReference type="AlphaFoldDB" id="A0AAD4R3P9"/>
<comment type="caution">
    <text evidence="1">The sequence shown here is derived from an EMBL/GenBank/DDBJ whole genome shotgun (WGS) entry which is preliminary data.</text>
</comment>